<keyword evidence="5 7" id="KW-0472">Membrane</keyword>
<dbReference type="NCBIfam" id="NF038013">
    <property type="entry name" value="AceTr_1"/>
    <property type="match status" value="1"/>
</dbReference>
<dbReference type="OrthoDB" id="3648309at2759"/>
<feature type="transmembrane region" description="Helical" evidence="7">
    <location>
        <begin position="170"/>
        <end position="189"/>
    </location>
</feature>
<sequence>MSLRSTDSPEQFTQTNGDTLRVPSTGPSEAASRCTSRVTIGEERVHKSELKEPMEGTLNPGYTPYPKHVFGNAAALGLAAFSITTFTLGLYLAGAMGITIPNGVVGLAMFYGGAVQFLAGIWELVSENCFAGTTFVSYGSFWLSFGAIYIESFGILRAYDGQPDQFGNAVGLYLIAWGIFTAMLMTITFKATWPFVFLFITLDMGFFLVAAAFMTGSSRCLTGGGALLTISALCGGYSCFSGISTRENSYFVFKAMSMPIWKKPSKTKIIGL</sequence>
<evidence type="ECO:0000256" key="6">
    <source>
        <dbReference type="SAM" id="MobiDB-lite"/>
    </source>
</evidence>
<dbReference type="GeneID" id="73469381"/>
<dbReference type="PANTHER" id="PTHR31123">
    <property type="entry name" value="ACCUMULATION OF DYADS PROTEIN 2-RELATED"/>
    <property type="match status" value="1"/>
</dbReference>
<feature type="compositionally biased region" description="Polar residues" evidence="6">
    <location>
        <begin position="1"/>
        <end position="18"/>
    </location>
</feature>
<reference evidence="8 9" key="1">
    <citation type="journal article" date="2021" name="DNA Res.">
        <title>Genome analysis of Candida subhashii reveals its hybrid nature and dual mitochondrial genome conformations.</title>
        <authorList>
            <person name="Mixao V."/>
            <person name="Hegedusova E."/>
            <person name="Saus E."/>
            <person name="Pryszcz L.P."/>
            <person name="Cillingova A."/>
            <person name="Nosek J."/>
            <person name="Gabaldon T."/>
        </authorList>
    </citation>
    <scope>NUCLEOTIDE SEQUENCE [LARGE SCALE GENOMIC DNA]</scope>
    <source>
        <strain evidence="8 9">CBS 10753</strain>
    </source>
</reference>
<dbReference type="PANTHER" id="PTHR31123:SF1">
    <property type="entry name" value="ACCUMULATION OF DYADS PROTEIN 2-RELATED"/>
    <property type="match status" value="1"/>
</dbReference>
<feature type="region of interest" description="Disordered" evidence="6">
    <location>
        <begin position="1"/>
        <end position="36"/>
    </location>
</feature>
<dbReference type="Proteomes" id="UP000694255">
    <property type="component" value="Unassembled WGS sequence"/>
</dbReference>
<evidence type="ECO:0000256" key="1">
    <source>
        <dbReference type="ARBA" id="ARBA00004141"/>
    </source>
</evidence>
<dbReference type="AlphaFoldDB" id="A0A8J5QRE1"/>
<keyword evidence="3 7" id="KW-0812">Transmembrane</keyword>
<evidence type="ECO:0000256" key="3">
    <source>
        <dbReference type="ARBA" id="ARBA00022692"/>
    </source>
</evidence>
<dbReference type="RefSeq" id="XP_049264124.1">
    <property type="nucleotide sequence ID" value="XM_049406346.1"/>
</dbReference>
<feature type="transmembrane region" description="Helical" evidence="7">
    <location>
        <begin position="69"/>
        <end position="92"/>
    </location>
</feature>
<dbReference type="GO" id="GO:0015123">
    <property type="term" value="F:acetate transmembrane transporter activity"/>
    <property type="evidence" value="ECO:0007669"/>
    <property type="project" value="TreeGrafter"/>
</dbReference>
<feature type="transmembrane region" description="Helical" evidence="7">
    <location>
        <begin position="130"/>
        <end position="150"/>
    </location>
</feature>
<keyword evidence="9" id="KW-1185">Reference proteome</keyword>
<protein>
    <submittedName>
        <fullName evidence="8">Uncharacterized protein</fullName>
    </submittedName>
</protein>
<evidence type="ECO:0000256" key="2">
    <source>
        <dbReference type="ARBA" id="ARBA00005587"/>
    </source>
</evidence>
<dbReference type="InterPro" id="IPR051633">
    <property type="entry name" value="AceTr"/>
</dbReference>
<evidence type="ECO:0000256" key="7">
    <source>
        <dbReference type="SAM" id="Phobius"/>
    </source>
</evidence>
<dbReference type="GO" id="GO:0005886">
    <property type="term" value="C:plasma membrane"/>
    <property type="evidence" value="ECO:0007669"/>
    <property type="project" value="TreeGrafter"/>
</dbReference>
<comment type="subcellular location">
    <subcellularLocation>
        <location evidence="1">Membrane</location>
        <topology evidence="1">Multi-pass membrane protein</topology>
    </subcellularLocation>
</comment>
<evidence type="ECO:0000256" key="5">
    <source>
        <dbReference type="ARBA" id="ARBA00023136"/>
    </source>
</evidence>
<evidence type="ECO:0000313" key="9">
    <source>
        <dbReference type="Proteomes" id="UP000694255"/>
    </source>
</evidence>
<feature type="transmembrane region" description="Helical" evidence="7">
    <location>
        <begin position="104"/>
        <end position="124"/>
    </location>
</feature>
<name>A0A8J5QRE1_9ASCO</name>
<comment type="similarity">
    <text evidence="2">Belongs to the acetate uptake transporter (AceTr) (TC 2.A.96) family.</text>
</comment>
<organism evidence="8 9">
    <name type="scientific">[Candida] subhashii</name>
    <dbReference type="NCBI Taxonomy" id="561895"/>
    <lineage>
        <taxon>Eukaryota</taxon>
        <taxon>Fungi</taxon>
        <taxon>Dikarya</taxon>
        <taxon>Ascomycota</taxon>
        <taxon>Saccharomycotina</taxon>
        <taxon>Pichiomycetes</taxon>
        <taxon>Debaryomycetaceae</taxon>
        <taxon>Spathaspora</taxon>
    </lineage>
</organism>
<feature type="transmembrane region" description="Helical" evidence="7">
    <location>
        <begin position="195"/>
        <end position="214"/>
    </location>
</feature>
<gene>
    <name evidence="8" type="ORF">J8A68_002580</name>
</gene>
<keyword evidence="4 7" id="KW-1133">Transmembrane helix</keyword>
<dbReference type="EMBL" id="JAGSYN010000114">
    <property type="protein sequence ID" value="KAG7663892.1"/>
    <property type="molecule type" value="Genomic_DNA"/>
</dbReference>
<feature type="transmembrane region" description="Helical" evidence="7">
    <location>
        <begin position="221"/>
        <end position="243"/>
    </location>
</feature>
<comment type="caution">
    <text evidence="8">The sequence shown here is derived from an EMBL/GenBank/DDBJ whole genome shotgun (WGS) entry which is preliminary data.</text>
</comment>
<evidence type="ECO:0000313" key="8">
    <source>
        <dbReference type="EMBL" id="KAG7663892.1"/>
    </source>
</evidence>
<dbReference type="InterPro" id="IPR000791">
    <property type="entry name" value="Gpr1/Fun34/SatP-like"/>
</dbReference>
<proteinExistence type="inferred from homology"/>
<dbReference type="Pfam" id="PF01184">
    <property type="entry name" value="Gpr1_Fun34_YaaH"/>
    <property type="match status" value="1"/>
</dbReference>
<evidence type="ECO:0000256" key="4">
    <source>
        <dbReference type="ARBA" id="ARBA00022989"/>
    </source>
</evidence>
<accession>A0A8J5QRE1</accession>